<organism evidence="1">
    <name type="scientific">Herelleviridae sp. cttEB8</name>
    <dbReference type="NCBI Taxonomy" id="2825832"/>
    <lineage>
        <taxon>Viruses</taxon>
        <taxon>Duplodnaviria</taxon>
        <taxon>Heunggongvirae</taxon>
        <taxon>Uroviricota</taxon>
        <taxon>Caudoviricetes</taxon>
        <taxon>Herelleviridae</taxon>
    </lineage>
</organism>
<proteinExistence type="predicted"/>
<sequence length="74" mass="8664">MKAEFYKVRGTEMEEMMKRGNNNEISSMISKKQQALAEALENVEFYKSIGNMEFAANEENRAKLLQRQLEMLNK</sequence>
<evidence type="ECO:0000313" key="1">
    <source>
        <dbReference type="EMBL" id="DAE02277.1"/>
    </source>
</evidence>
<accession>A0A8S5P6N4</accession>
<reference evidence="1" key="1">
    <citation type="journal article" date="2021" name="Proc. Natl. Acad. Sci. U.S.A.">
        <title>A Catalog of Tens of Thousands of Viruses from Human Metagenomes Reveals Hidden Associations with Chronic Diseases.</title>
        <authorList>
            <person name="Tisza M.J."/>
            <person name="Buck C.B."/>
        </authorList>
    </citation>
    <scope>NUCLEOTIDE SEQUENCE</scope>
    <source>
        <strain evidence="1">CttEB8</strain>
    </source>
</reference>
<protein>
    <submittedName>
        <fullName evidence="1">Uncharacterized protein</fullName>
    </submittedName>
</protein>
<dbReference type="EMBL" id="BK015344">
    <property type="protein sequence ID" value="DAE02277.1"/>
    <property type="molecule type" value="Genomic_DNA"/>
</dbReference>
<name>A0A8S5P6N4_9CAUD</name>